<keyword evidence="1" id="KW-0677">Repeat</keyword>
<proteinExistence type="inferred from homology"/>
<evidence type="ECO:0000256" key="6">
    <source>
        <dbReference type="ARBA" id="ARBA00038510"/>
    </source>
</evidence>
<accession>A0A511ZHQ5</accession>
<name>A0A511ZHQ5_9BACI</name>
<evidence type="ECO:0000259" key="7">
    <source>
        <dbReference type="PROSITE" id="PS51372"/>
    </source>
</evidence>
<keyword evidence="4" id="KW-0010">Activator</keyword>
<dbReference type="Gene3D" id="1.10.1790.10">
    <property type="entry name" value="PRD domain"/>
    <property type="match status" value="2"/>
</dbReference>
<comment type="caution">
    <text evidence="8">The sequence shown here is derived from an EMBL/GenBank/DDBJ whole genome shotgun (WGS) entry which is preliminary data.</text>
</comment>
<evidence type="ECO:0000256" key="3">
    <source>
        <dbReference type="ARBA" id="ARBA00023015"/>
    </source>
</evidence>
<protein>
    <submittedName>
        <fullName evidence="8">SacPA operon antiterminator</fullName>
    </submittedName>
</protein>
<dbReference type="InterPro" id="IPR050661">
    <property type="entry name" value="BglG_antiterminators"/>
</dbReference>
<dbReference type="PROSITE" id="PS51372">
    <property type="entry name" value="PRD_2"/>
    <property type="match status" value="2"/>
</dbReference>
<dbReference type="InterPro" id="IPR011608">
    <property type="entry name" value="PRD"/>
</dbReference>
<dbReference type="GO" id="GO:0045893">
    <property type="term" value="P:positive regulation of DNA-templated transcription"/>
    <property type="evidence" value="ECO:0007669"/>
    <property type="project" value="InterPro"/>
</dbReference>
<gene>
    <name evidence="8" type="primary">sacT</name>
    <name evidence="8" type="ORF">OSO01_17120</name>
</gene>
<evidence type="ECO:0000256" key="5">
    <source>
        <dbReference type="ARBA" id="ARBA00023163"/>
    </source>
</evidence>
<evidence type="ECO:0000256" key="4">
    <source>
        <dbReference type="ARBA" id="ARBA00023159"/>
    </source>
</evidence>
<comment type="similarity">
    <text evidence="6">Belongs to the transcriptional antiterminator BglG family.</text>
</comment>
<reference evidence="8 9" key="1">
    <citation type="submission" date="2019-07" db="EMBL/GenBank/DDBJ databases">
        <title>Whole genome shotgun sequence of Oceanobacillus sojae NBRC 105379.</title>
        <authorList>
            <person name="Hosoyama A."/>
            <person name="Uohara A."/>
            <person name="Ohji S."/>
            <person name="Ichikawa N."/>
        </authorList>
    </citation>
    <scope>NUCLEOTIDE SEQUENCE [LARGE SCALE GENOMIC DNA]</scope>
    <source>
        <strain evidence="8 9">NBRC 105379</strain>
    </source>
</reference>
<dbReference type="SUPFAM" id="SSF63520">
    <property type="entry name" value="PTS-regulatory domain, PRD"/>
    <property type="match status" value="2"/>
</dbReference>
<dbReference type="PANTHER" id="PTHR30185:SF15">
    <property type="entry name" value="CRYPTIC BETA-GLUCOSIDE BGL OPERON ANTITERMINATOR"/>
    <property type="match status" value="1"/>
</dbReference>
<keyword evidence="5" id="KW-0804">Transcription</keyword>
<sequence>MTMKATKILNNNAVIINDQGQEKIAIGGGVAFNKNKNDIINPAKIEKLFVLEGNEKLERLLLRIPEEHFILCEEIIAYAEEQLQTKMSSHILLGLSDHLSFAIEREEQGIHLKNKLIQEIKILYRDEFKVGLWAIRHIKDKLGLEMPIDEAAFIALHLHTMKLEGGDLRETIRETTIIRNMVEVIKTTLDISIKEDDLAYERLIMHLRFALNRPNRYDVHVMDNEMLTMIQHKFKTAFNCAKRVSKHLCDAHGIQLPEEEVGYISLHIERLRNY</sequence>
<dbReference type="SUPFAM" id="SSF50151">
    <property type="entry name" value="SacY-like RNA-binding domain"/>
    <property type="match status" value="1"/>
</dbReference>
<keyword evidence="3" id="KW-0805">Transcription regulation</keyword>
<dbReference type="EMBL" id="BJYM01000006">
    <property type="protein sequence ID" value="GEN86973.1"/>
    <property type="molecule type" value="Genomic_DNA"/>
</dbReference>
<dbReference type="InterPro" id="IPR036650">
    <property type="entry name" value="CAT_RNA-bd_dom_sf"/>
</dbReference>
<evidence type="ECO:0000313" key="8">
    <source>
        <dbReference type="EMBL" id="GEN86973.1"/>
    </source>
</evidence>
<keyword evidence="2" id="KW-0694">RNA-binding</keyword>
<organism evidence="8 9">
    <name type="scientific">Oceanobacillus sojae</name>
    <dbReference type="NCBI Taxonomy" id="582851"/>
    <lineage>
        <taxon>Bacteria</taxon>
        <taxon>Bacillati</taxon>
        <taxon>Bacillota</taxon>
        <taxon>Bacilli</taxon>
        <taxon>Bacillales</taxon>
        <taxon>Bacillaceae</taxon>
        <taxon>Oceanobacillus</taxon>
    </lineage>
</organism>
<keyword evidence="9" id="KW-1185">Reference proteome</keyword>
<dbReference type="Pfam" id="PF00874">
    <property type="entry name" value="PRD"/>
    <property type="match status" value="2"/>
</dbReference>
<dbReference type="Gene3D" id="2.30.24.10">
    <property type="entry name" value="CAT RNA-binding domain"/>
    <property type="match status" value="1"/>
</dbReference>
<dbReference type="PROSITE" id="PS00654">
    <property type="entry name" value="PRD_1"/>
    <property type="match status" value="1"/>
</dbReference>
<dbReference type="Pfam" id="PF03123">
    <property type="entry name" value="CAT_RBD"/>
    <property type="match status" value="1"/>
</dbReference>
<dbReference type="SMART" id="SM01061">
    <property type="entry name" value="CAT_RBD"/>
    <property type="match status" value="1"/>
</dbReference>
<evidence type="ECO:0000256" key="2">
    <source>
        <dbReference type="ARBA" id="ARBA00022884"/>
    </source>
</evidence>
<feature type="domain" description="PRD" evidence="7">
    <location>
        <begin position="169"/>
        <end position="274"/>
    </location>
</feature>
<dbReference type="Proteomes" id="UP000321558">
    <property type="component" value="Unassembled WGS sequence"/>
</dbReference>
<evidence type="ECO:0000313" key="9">
    <source>
        <dbReference type="Proteomes" id="UP000321558"/>
    </source>
</evidence>
<dbReference type="PANTHER" id="PTHR30185">
    <property type="entry name" value="CRYPTIC BETA-GLUCOSIDE BGL OPERON ANTITERMINATOR"/>
    <property type="match status" value="1"/>
</dbReference>
<dbReference type="GO" id="GO:0003723">
    <property type="term" value="F:RNA binding"/>
    <property type="evidence" value="ECO:0007669"/>
    <property type="project" value="UniProtKB-KW"/>
</dbReference>
<dbReference type="AlphaFoldDB" id="A0A511ZHQ5"/>
<feature type="domain" description="PRD" evidence="7">
    <location>
        <begin position="63"/>
        <end position="168"/>
    </location>
</feature>
<dbReference type="InterPro" id="IPR001550">
    <property type="entry name" value="Transcrpt_antitermin_CS"/>
</dbReference>
<dbReference type="InterPro" id="IPR036634">
    <property type="entry name" value="PRD_sf"/>
</dbReference>
<dbReference type="InterPro" id="IPR004341">
    <property type="entry name" value="CAT_RNA-bd_dom"/>
</dbReference>
<evidence type="ECO:0000256" key="1">
    <source>
        <dbReference type="ARBA" id="ARBA00022737"/>
    </source>
</evidence>